<evidence type="ECO:0008006" key="4">
    <source>
        <dbReference type="Google" id="ProtNLM"/>
    </source>
</evidence>
<keyword evidence="3" id="KW-1185">Reference proteome</keyword>
<dbReference type="Pfam" id="PF03583">
    <property type="entry name" value="LIP"/>
    <property type="match status" value="1"/>
</dbReference>
<feature type="signal peptide" evidence="1">
    <location>
        <begin position="1"/>
        <end position="24"/>
    </location>
</feature>
<dbReference type="PIRSF" id="PIRSF029171">
    <property type="entry name" value="Esterase_LipA"/>
    <property type="match status" value="1"/>
</dbReference>
<comment type="caution">
    <text evidence="2">The sequence shown here is derived from an EMBL/GenBank/DDBJ whole genome shotgun (WGS) entry which is preliminary data.</text>
</comment>
<evidence type="ECO:0000256" key="1">
    <source>
        <dbReference type="SAM" id="SignalP"/>
    </source>
</evidence>
<dbReference type="InterPro" id="IPR029058">
    <property type="entry name" value="AB_hydrolase_fold"/>
</dbReference>
<evidence type="ECO:0000313" key="3">
    <source>
        <dbReference type="Proteomes" id="UP000565715"/>
    </source>
</evidence>
<dbReference type="Gene3D" id="3.40.50.1820">
    <property type="entry name" value="alpha/beta hydrolase"/>
    <property type="match status" value="1"/>
</dbReference>
<evidence type="ECO:0000313" key="2">
    <source>
        <dbReference type="EMBL" id="NKY34265.1"/>
    </source>
</evidence>
<protein>
    <recommendedName>
        <fullName evidence="4">Secretory lipase</fullName>
    </recommendedName>
</protein>
<sequence>MKPLLAIMAAVLVGCVSLSGHAYADPSAEPEGPNPSPMQEWIDNTIPAPPQFAGSEPGEALWRGVLPSPVDDPIFDTWPAGLATLAPGEIIETRDITATTAVRMATPIARATLLKYRSTSATGGPSFGTATLIVPAAEWAGPGPRPVEVNAMPINSLGTHCTPGFQLSHDLLDRPNGDFPVFLPSVWLALSKGYAVLMPDHEGPLMAYAEPNIAGHVMLDSIRAVRAFAPTEFADSRYVAVGYSGGAIAAYATAMLLDEYAPELSDSLVGAAAGGLVTDNANVAHQFNGNISSGILLTVALAVSRERPEILQHMNHLGQWVATSPLRDICGDTSGPLGVVGIPIDVAANTAGALDTPFAAKVFEQLDLTGRRSTVPLFIYHGLHDPWIPLEDAQHMYRQQCDRGVPGVFRVVGGEHLLGYVSGYPELNGWIDGRLRGEPAPNEC</sequence>
<name>A0A846XFW9_9NOCA</name>
<organism evidence="2 3">
    <name type="scientific">Nocardia speluncae</name>
    <dbReference type="NCBI Taxonomy" id="419477"/>
    <lineage>
        <taxon>Bacteria</taxon>
        <taxon>Bacillati</taxon>
        <taxon>Actinomycetota</taxon>
        <taxon>Actinomycetes</taxon>
        <taxon>Mycobacteriales</taxon>
        <taxon>Nocardiaceae</taxon>
        <taxon>Nocardia</taxon>
    </lineage>
</organism>
<proteinExistence type="predicted"/>
<keyword evidence="1" id="KW-0732">Signal</keyword>
<dbReference type="RefSeq" id="WP_068043114.1">
    <property type="nucleotide sequence ID" value="NZ_JAAXOO010000003.1"/>
</dbReference>
<dbReference type="GO" id="GO:0016042">
    <property type="term" value="P:lipid catabolic process"/>
    <property type="evidence" value="ECO:0007669"/>
    <property type="project" value="InterPro"/>
</dbReference>
<dbReference type="PANTHER" id="PTHR34853:SF1">
    <property type="entry name" value="LIPASE 5"/>
    <property type="match status" value="1"/>
</dbReference>
<dbReference type="SUPFAM" id="SSF53474">
    <property type="entry name" value="alpha/beta-Hydrolases"/>
    <property type="match status" value="1"/>
</dbReference>
<reference evidence="2 3" key="1">
    <citation type="submission" date="2020-04" db="EMBL/GenBank/DDBJ databases">
        <title>MicrobeNet Type strains.</title>
        <authorList>
            <person name="Nicholson A.C."/>
        </authorList>
    </citation>
    <scope>NUCLEOTIDE SEQUENCE [LARGE SCALE GENOMIC DNA]</scope>
    <source>
        <strain evidence="2 3">DSM 45078</strain>
    </source>
</reference>
<dbReference type="EMBL" id="JAAXOO010000003">
    <property type="protein sequence ID" value="NKY34265.1"/>
    <property type="molecule type" value="Genomic_DNA"/>
</dbReference>
<dbReference type="Proteomes" id="UP000565715">
    <property type="component" value="Unassembled WGS sequence"/>
</dbReference>
<gene>
    <name evidence="2" type="ORF">HGA13_14420</name>
</gene>
<dbReference type="GO" id="GO:0004806">
    <property type="term" value="F:triacylglycerol lipase activity"/>
    <property type="evidence" value="ECO:0007669"/>
    <property type="project" value="InterPro"/>
</dbReference>
<accession>A0A846XFW9</accession>
<dbReference type="Gene3D" id="1.10.260.130">
    <property type="match status" value="1"/>
</dbReference>
<dbReference type="PANTHER" id="PTHR34853">
    <property type="match status" value="1"/>
</dbReference>
<dbReference type="PROSITE" id="PS51257">
    <property type="entry name" value="PROKAR_LIPOPROTEIN"/>
    <property type="match status" value="1"/>
</dbReference>
<feature type="chain" id="PRO_5032954015" description="Secretory lipase" evidence="1">
    <location>
        <begin position="25"/>
        <end position="444"/>
    </location>
</feature>
<dbReference type="InterPro" id="IPR005152">
    <property type="entry name" value="Lipase_secreted"/>
</dbReference>
<dbReference type="AlphaFoldDB" id="A0A846XFW9"/>